<dbReference type="PROSITE" id="PS00292">
    <property type="entry name" value="CYCLINS"/>
    <property type="match status" value="1"/>
</dbReference>
<keyword evidence="1" id="KW-0132">Cell division</keyword>
<dbReference type="SMART" id="SM00385">
    <property type="entry name" value="CYCLIN"/>
    <property type="match status" value="1"/>
</dbReference>
<proteinExistence type="inferred from homology"/>
<evidence type="ECO:0000256" key="5">
    <source>
        <dbReference type="SAM" id="MobiDB-lite"/>
    </source>
</evidence>
<reference evidence="7 8" key="1">
    <citation type="submission" date="2023-08" db="EMBL/GenBank/DDBJ databases">
        <title>Black Yeasts Isolated from many extreme environments.</title>
        <authorList>
            <person name="Coleine C."/>
            <person name="Stajich J.E."/>
            <person name="Selbmann L."/>
        </authorList>
    </citation>
    <scope>NUCLEOTIDE SEQUENCE [LARGE SCALE GENOMIC DNA]</scope>
    <source>
        <strain evidence="7 8">CCFEE 5792</strain>
    </source>
</reference>
<dbReference type="InterPro" id="IPR039361">
    <property type="entry name" value="Cyclin"/>
</dbReference>
<sequence>MWSHGDGGGRCFAKPTHTSSSPGEKHGSNVTSTIRACDIAPSTLSHIDFTEYEQDILRYQKQLEVKLMPHAQYMKHQRELDWTTRAMLVGWIVKVHQCFELRPETLFLAVNYIDRFLTCRAVSRDRLQLLGAAAVIIAVKYEEGEPIPLSTIDTITFKRYGIDMIKRAERMILSSLRFELGWPGPMAFLRRTLLKEGDDDQVGALAQYFLEVSLLDERFISDLPSRTAAVTHLLARTILANEALFSTVEIEK</sequence>
<keyword evidence="8" id="KW-1185">Reference proteome</keyword>
<evidence type="ECO:0000256" key="1">
    <source>
        <dbReference type="ARBA" id="ARBA00022618"/>
    </source>
</evidence>
<dbReference type="SUPFAM" id="SSF47954">
    <property type="entry name" value="Cyclin-like"/>
    <property type="match status" value="2"/>
</dbReference>
<comment type="caution">
    <text evidence="7">The sequence shown here is derived from an EMBL/GenBank/DDBJ whole genome shotgun (WGS) entry which is preliminary data.</text>
</comment>
<organism evidence="7 8">
    <name type="scientific">Exophiala bonariae</name>
    <dbReference type="NCBI Taxonomy" id="1690606"/>
    <lineage>
        <taxon>Eukaryota</taxon>
        <taxon>Fungi</taxon>
        <taxon>Dikarya</taxon>
        <taxon>Ascomycota</taxon>
        <taxon>Pezizomycotina</taxon>
        <taxon>Eurotiomycetes</taxon>
        <taxon>Chaetothyriomycetidae</taxon>
        <taxon>Chaetothyriales</taxon>
        <taxon>Herpotrichiellaceae</taxon>
        <taxon>Exophiala</taxon>
    </lineage>
</organism>
<evidence type="ECO:0000313" key="8">
    <source>
        <dbReference type="Proteomes" id="UP001358417"/>
    </source>
</evidence>
<evidence type="ECO:0000256" key="3">
    <source>
        <dbReference type="ARBA" id="ARBA00023306"/>
    </source>
</evidence>
<evidence type="ECO:0000256" key="4">
    <source>
        <dbReference type="RuleBase" id="RU000383"/>
    </source>
</evidence>
<keyword evidence="2 4" id="KW-0195">Cyclin</keyword>
<evidence type="ECO:0000256" key="2">
    <source>
        <dbReference type="ARBA" id="ARBA00023127"/>
    </source>
</evidence>
<dbReference type="InterPro" id="IPR036915">
    <property type="entry name" value="Cyclin-like_sf"/>
</dbReference>
<feature type="compositionally biased region" description="Gly residues" evidence="5">
    <location>
        <begin position="1"/>
        <end position="10"/>
    </location>
</feature>
<dbReference type="FunFam" id="1.10.472.10:FF:000001">
    <property type="entry name" value="G2/mitotic-specific cyclin"/>
    <property type="match status" value="1"/>
</dbReference>
<dbReference type="PANTHER" id="PTHR10177">
    <property type="entry name" value="CYCLINS"/>
    <property type="match status" value="1"/>
</dbReference>
<name>A0AAV9MRV9_9EURO</name>
<dbReference type="InterPro" id="IPR004367">
    <property type="entry name" value="Cyclin_C-dom"/>
</dbReference>
<protein>
    <recommendedName>
        <fullName evidence="6">Cyclin-like domain-containing protein</fullName>
    </recommendedName>
</protein>
<dbReference type="Proteomes" id="UP001358417">
    <property type="component" value="Unassembled WGS sequence"/>
</dbReference>
<dbReference type="InterPro" id="IPR013763">
    <property type="entry name" value="Cyclin-like_dom"/>
</dbReference>
<keyword evidence="3" id="KW-0131">Cell cycle</keyword>
<dbReference type="Gene3D" id="1.10.472.10">
    <property type="entry name" value="Cyclin-like"/>
    <property type="match status" value="2"/>
</dbReference>
<dbReference type="Pfam" id="PF02984">
    <property type="entry name" value="Cyclin_C"/>
    <property type="match status" value="1"/>
</dbReference>
<dbReference type="InterPro" id="IPR048258">
    <property type="entry name" value="Cyclins_cyclin-box"/>
</dbReference>
<accession>A0AAV9MRV9</accession>
<feature type="domain" description="Cyclin-like" evidence="6">
    <location>
        <begin position="90"/>
        <end position="174"/>
    </location>
</feature>
<dbReference type="GeneID" id="89980166"/>
<evidence type="ECO:0000313" key="7">
    <source>
        <dbReference type="EMBL" id="KAK5042903.1"/>
    </source>
</evidence>
<dbReference type="AlphaFoldDB" id="A0AAV9MRV9"/>
<feature type="compositionally biased region" description="Polar residues" evidence="5">
    <location>
        <begin position="16"/>
        <end position="29"/>
    </location>
</feature>
<dbReference type="EMBL" id="JAVRRD010000069">
    <property type="protein sequence ID" value="KAK5042903.1"/>
    <property type="molecule type" value="Genomic_DNA"/>
</dbReference>
<dbReference type="Pfam" id="PF00134">
    <property type="entry name" value="Cyclin_N"/>
    <property type="match status" value="1"/>
</dbReference>
<evidence type="ECO:0000259" key="6">
    <source>
        <dbReference type="SMART" id="SM00385"/>
    </source>
</evidence>
<comment type="similarity">
    <text evidence="4">Belongs to the cyclin family.</text>
</comment>
<gene>
    <name evidence="7" type="ORF">LTR84_012019</name>
</gene>
<dbReference type="InterPro" id="IPR006671">
    <property type="entry name" value="Cyclin_N"/>
</dbReference>
<feature type="region of interest" description="Disordered" evidence="5">
    <location>
        <begin position="1"/>
        <end position="29"/>
    </location>
</feature>
<dbReference type="RefSeq" id="XP_064699795.1">
    <property type="nucleotide sequence ID" value="XM_064855544.1"/>
</dbReference>
<dbReference type="GO" id="GO:0051301">
    <property type="term" value="P:cell division"/>
    <property type="evidence" value="ECO:0007669"/>
    <property type="project" value="UniProtKB-KW"/>
</dbReference>